<dbReference type="GO" id="GO:0020037">
    <property type="term" value="F:heme binding"/>
    <property type="evidence" value="ECO:0007669"/>
    <property type="project" value="InterPro"/>
</dbReference>
<dbReference type="InterPro" id="IPR036909">
    <property type="entry name" value="Cyt_c-like_dom_sf"/>
</dbReference>
<dbReference type="SUPFAM" id="SSF46626">
    <property type="entry name" value="Cytochrome c"/>
    <property type="match status" value="2"/>
</dbReference>
<evidence type="ECO:0000256" key="6">
    <source>
        <dbReference type="ARBA" id="ARBA00023004"/>
    </source>
</evidence>
<dbReference type="PATRIC" id="fig|1121405.3.peg.3398"/>
<dbReference type="Pfam" id="PF03150">
    <property type="entry name" value="CCP_MauG"/>
    <property type="match status" value="1"/>
</dbReference>
<keyword evidence="3 7" id="KW-0479">Metal-binding</keyword>
<protein>
    <submittedName>
        <fullName evidence="10">Di-heme cytochrome c peroxidase</fullName>
    </submittedName>
</protein>
<feature type="domain" description="Cytochrome c" evidence="9">
    <location>
        <begin position="318"/>
        <end position="542"/>
    </location>
</feature>
<dbReference type="OrthoDB" id="9805202at2"/>
<dbReference type="GO" id="GO:0004130">
    <property type="term" value="F:cytochrome-c peroxidase activity"/>
    <property type="evidence" value="ECO:0007669"/>
    <property type="project" value="TreeGrafter"/>
</dbReference>
<dbReference type="PROSITE" id="PS51007">
    <property type="entry name" value="CYTC"/>
    <property type="match status" value="1"/>
</dbReference>
<evidence type="ECO:0000256" key="8">
    <source>
        <dbReference type="SAM" id="Phobius"/>
    </source>
</evidence>
<dbReference type="GO" id="GO:0046872">
    <property type="term" value="F:metal ion binding"/>
    <property type="evidence" value="ECO:0007669"/>
    <property type="project" value="UniProtKB-KW"/>
</dbReference>
<dbReference type="GO" id="GO:0009055">
    <property type="term" value="F:electron transfer activity"/>
    <property type="evidence" value="ECO:0007669"/>
    <property type="project" value="InterPro"/>
</dbReference>
<dbReference type="InterPro" id="IPR009056">
    <property type="entry name" value="Cyt_c-like_dom"/>
</dbReference>
<comment type="caution">
    <text evidence="10">The sequence shown here is derived from an EMBL/GenBank/DDBJ whole genome shotgun (WGS) entry which is preliminary data.</text>
</comment>
<gene>
    <name evidence="10" type="ORF">dsmv_0676</name>
</gene>
<evidence type="ECO:0000256" key="2">
    <source>
        <dbReference type="ARBA" id="ARBA00022617"/>
    </source>
</evidence>
<evidence type="ECO:0000313" key="11">
    <source>
        <dbReference type="Proteomes" id="UP000014977"/>
    </source>
</evidence>
<evidence type="ECO:0000256" key="4">
    <source>
        <dbReference type="ARBA" id="ARBA00022729"/>
    </source>
</evidence>
<keyword evidence="10" id="KW-0575">Peroxidase</keyword>
<evidence type="ECO:0000313" key="10">
    <source>
        <dbReference type="EMBL" id="EPR35971.1"/>
    </source>
</evidence>
<dbReference type="AlphaFoldDB" id="S7TGQ3"/>
<evidence type="ECO:0000256" key="5">
    <source>
        <dbReference type="ARBA" id="ARBA00023002"/>
    </source>
</evidence>
<dbReference type="PANTHER" id="PTHR30600">
    <property type="entry name" value="CYTOCHROME C PEROXIDASE-RELATED"/>
    <property type="match status" value="1"/>
</dbReference>
<dbReference type="GO" id="GO:0030313">
    <property type="term" value="C:cell envelope"/>
    <property type="evidence" value="ECO:0007669"/>
    <property type="project" value="UniProtKB-SubCell"/>
</dbReference>
<proteinExistence type="predicted"/>
<dbReference type="InterPro" id="IPR004852">
    <property type="entry name" value="Di-haem_cyt_c_peroxidsae"/>
</dbReference>
<dbReference type="STRING" id="897.B2D07_16040"/>
<evidence type="ECO:0000256" key="3">
    <source>
        <dbReference type="ARBA" id="ARBA00022723"/>
    </source>
</evidence>
<dbReference type="Gene3D" id="1.10.760.10">
    <property type="entry name" value="Cytochrome c-like domain"/>
    <property type="match status" value="2"/>
</dbReference>
<feature type="transmembrane region" description="Helical" evidence="8">
    <location>
        <begin position="29"/>
        <end position="49"/>
    </location>
</feature>
<organism evidence="10 11">
    <name type="scientific">Desulfococcus multivorans DSM 2059</name>
    <dbReference type="NCBI Taxonomy" id="1121405"/>
    <lineage>
        <taxon>Bacteria</taxon>
        <taxon>Pseudomonadati</taxon>
        <taxon>Thermodesulfobacteriota</taxon>
        <taxon>Desulfobacteria</taxon>
        <taxon>Desulfobacterales</taxon>
        <taxon>Desulfococcaceae</taxon>
        <taxon>Desulfococcus</taxon>
    </lineage>
</organism>
<keyword evidence="8" id="KW-0812">Transmembrane</keyword>
<dbReference type="eggNOG" id="COG1858">
    <property type="taxonomic scope" value="Bacteria"/>
</dbReference>
<keyword evidence="5" id="KW-0560">Oxidoreductase</keyword>
<accession>S7TGQ3</accession>
<evidence type="ECO:0000259" key="9">
    <source>
        <dbReference type="PROSITE" id="PS51007"/>
    </source>
</evidence>
<dbReference type="PANTHER" id="PTHR30600:SF10">
    <property type="entry name" value="BLL6722 PROTEIN"/>
    <property type="match status" value="1"/>
</dbReference>
<dbReference type="Proteomes" id="UP000014977">
    <property type="component" value="Unassembled WGS sequence"/>
</dbReference>
<dbReference type="RefSeq" id="WP_020877787.1">
    <property type="nucleotide sequence ID" value="NZ_ATHJ01000105.1"/>
</dbReference>
<sequence length="554" mass="59376">MKSNHIKVSVRVGSNQNGSLSFFSKTRSALGAILIAGCLVGVVFGYATAKSNKSGDIDIELTNIEKLGKYVFFDKISSPKRMGCVTCHDPKTGGTGSVAGVNLHQVAITGANPHTIGNLKPPTNAYATFIGPLAPCNFGVPGWCGGNFWNSRSEGNEWPPQFPEGAAKHLGEEVFYKTDGTPLPDDLQDAYSLYFGPTADQALNPMPNPVEQNIDRKAVCQHVKSAKYAPLYKLVWGVDIDCSDTPVAVSAPDMDPLVNTQADPSLFPEKAFDISFKRIMLAVCAWQASPDLNSFSSRRDIELRNDEDGLFPLDGFTDEENLGHDLFYGVESALNPDGKSAGCAGCHSDNPGADTGEEPEQLYSDDGFHNIGVPRNPEIPPTYNADGTLIDPDLGLAGLTGVVGDPLSPGCTAGGFRRNCDHRGFHKTTTLRNVNKRKGEGFTKAYTHNGWFKSMESIVHFYNTGLIGGPTADSFGITRCPDGIETERDALANNCWPAPAYANPLQPGSPTFGAVLGGGRFGDLGLTLEEEAAIVAYLKTFTDTHTAKAPKPYK</sequence>
<comment type="subcellular location">
    <subcellularLocation>
        <location evidence="1">Cell envelope</location>
    </subcellularLocation>
</comment>
<name>S7TGQ3_DESML</name>
<evidence type="ECO:0000256" key="1">
    <source>
        <dbReference type="ARBA" id="ARBA00004196"/>
    </source>
</evidence>
<keyword evidence="11" id="KW-1185">Reference proteome</keyword>
<keyword evidence="8" id="KW-0472">Membrane</keyword>
<keyword evidence="4" id="KW-0732">Signal</keyword>
<dbReference type="InterPro" id="IPR051395">
    <property type="entry name" value="Cytochrome_c_Peroxidase/MauG"/>
</dbReference>
<keyword evidence="6 7" id="KW-0408">Iron</keyword>
<reference evidence="10 11" key="1">
    <citation type="journal article" date="2013" name="Genome Announc.">
        <title>Draft genome sequences for three mercury-methylating, sulfate-reducing bacteria.</title>
        <authorList>
            <person name="Brown S.D."/>
            <person name="Hurt R.A.Jr."/>
            <person name="Gilmour C.C."/>
            <person name="Elias D.A."/>
        </authorList>
    </citation>
    <scope>NUCLEOTIDE SEQUENCE [LARGE SCALE GENOMIC DNA]</scope>
    <source>
        <strain evidence="10 11">DSM 2059</strain>
    </source>
</reference>
<keyword evidence="2 7" id="KW-0349">Heme</keyword>
<evidence type="ECO:0000256" key="7">
    <source>
        <dbReference type="PROSITE-ProRule" id="PRU00433"/>
    </source>
</evidence>
<dbReference type="EMBL" id="ATHJ01000105">
    <property type="protein sequence ID" value="EPR35971.1"/>
    <property type="molecule type" value="Genomic_DNA"/>
</dbReference>
<keyword evidence="8" id="KW-1133">Transmembrane helix</keyword>